<evidence type="ECO:0000313" key="3">
    <source>
        <dbReference type="Proteomes" id="UP000824209"/>
    </source>
</evidence>
<sequence length="423" mass="47070">MRLYEANETEFNHNGLGVLSDAADAEVTEERNGAFELTIQYPSGGWLFSELKNRRIIYCPAYPGGTPQPFRVYRITKPMGGLVTVYAEHISYDLSGVMLSRFSAGSAAEAFAKLPQYAVGNNPFTFFTDKSTQAVFQLTVPASIRSKLGGSEGSLLDVYGGEYVFDGFTVKLLNERGQNRGVSIRYGKNLTDLTQEENIQSLYTGVYPYWAKEEDYFELPEKTVNAEGNFGFTRLMPLDLSSEFEEKPSAEQLRAEAQEYMKSNKIGVPKVSLTVSFFPLEQSEEYKDLALLETVYLCDTVNVAFSALGVSATAKVVKTVYDVLRKRYRSIELGDAKSNIADTIVKQEQEIQKKPSYSALEDAIKNATNWITNGGGYIVAIKDEAGNWKEIVSLDVNNLEQAKKVWRWNNGGFGFSANGYNGP</sequence>
<feature type="domain" description="Tail spike" evidence="1">
    <location>
        <begin position="155"/>
        <end position="345"/>
    </location>
</feature>
<comment type="caution">
    <text evidence="2">The sequence shown here is derived from an EMBL/GenBank/DDBJ whole genome shotgun (WGS) entry which is preliminary data.</text>
</comment>
<dbReference type="Proteomes" id="UP000824209">
    <property type="component" value="Unassembled WGS sequence"/>
</dbReference>
<protein>
    <submittedName>
        <fullName evidence="2">Phage tail protein</fullName>
    </submittedName>
</protein>
<evidence type="ECO:0000259" key="1">
    <source>
        <dbReference type="Pfam" id="PF06605"/>
    </source>
</evidence>
<reference evidence="2" key="1">
    <citation type="journal article" date="2021" name="PeerJ">
        <title>Extensive microbial diversity within the chicken gut microbiome revealed by metagenomics and culture.</title>
        <authorList>
            <person name="Gilroy R."/>
            <person name="Ravi A."/>
            <person name="Getino M."/>
            <person name="Pursley I."/>
            <person name="Horton D.L."/>
            <person name="Alikhan N.F."/>
            <person name="Baker D."/>
            <person name="Gharbi K."/>
            <person name="Hall N."/>
            <person name="Watson M."/>
            <person name="Adriaenssens E.M."/>
            <person name="Foster-Nyarko E."/>
            <person name="Jarju S."/>
            <person name="Secka A."/>
            <person name="Antonio M."/>
            <person name="Oren A."/>
            <person name="Chaudhuri R.R."/>
            <person name="La Ragione R."/>
            <person name="Hildebrand F."/>
            <person name="Pallen M.J."/>
        </authorList>
    </citation>
    <scope>NUCLEOTIDE SEQUENCE</scope>
    <source>
        <strain evidence="2">ChiBcec8-14828</strain>
    </source>
</reference>
<dbReference type="NCBIfam" id="TIGR01665">
    <property type="entry name" value="put_anti_recept"/>
    <property type="match status" value="1"/>
</dbReference>
<dbReference type="InterPro" id="IPR010572">
    <property type="entry name" value="Tail_dom"/>
</dbReference>
<dbReference type="EMBL" id="DWYA01000093">
    <property type="protein sequence ID" value="HJB40771.1"/>
    <property type="molecule type" value="Genomic_DNA"/>
</dbReference>
<reference evidence="2" key="2">
    <citation type="submission" date="2021-04" db="EMBL/GenBank/DDBJ databases">
        <authorList>
            <person name="Gilroy R."/>
        </authorList>
    </citation>
    <scope>NUCLEOTIDE SEQUENCE</scope>
    <source>
        <strain evidence="2">ChiBcec8-14828</strain>
    </source>
</reference>
<evidence type="ECO:0000313" key="2">
    <source>
        <dbReference type="EMBL" id="HJB40771.1"/>
    </source>
</evidence>
<dbReference type="AlphaFoldDB" id="A0A9D2M523"/>
<organism evidence="2 3">
    <name type="scientific">Candidatus Ruthenibacterium avium</name>
    <dbReference type="NCBI Taxonomy" id="2838751"/>
    <lineage>
        <taxon>Bacteria</taxon>
        <taxon>Bacillati</taxon>
        <taxon>Bacillota</taxon>
        <taxon>Clostridia</taxon>
        <taxon>Eubacteriales</taxon>
        <taxon>Oscillospiraceae</taxon>
        <taxon>Ruthenibacterium</taxon>
    </lineage>
</organism>
<gene>
    <name evidence="2" type="ORF">H9943_10310</name>
</gene>
<accession>A0A9D2M523</accession>
<proteinExistence type="predicted"/>
<feature type="non-terminal residue" evidence="2">
    <location>
        <position position="423"/>
    </location>
</feature>
<dbReference type="Pfam" id="PF06605">
    <property type="entry name" value="Prophage_tail"/>
    <property type="match status" value="1"/>
</dbReference>
<dbReference type="InterPro" id="IPR007119">
    <property type="entry name" value="Phage_tail_spike_N"/>
</dbReference>
<name>A0A9D2M523_9FIRM</name>